<evidence type="ECO:0000313" key="2">
    <source>
        <dbReference type="Proteomes" id="UP000274504"/>
    </source>
</evidence>
<dbReference type="Proteomes" id="UP000274504">
    <property type="component" value="Unassembled WGS sequence"/>
</dbReference>
<organism evidence="1 2">
    <name type="scientific">Hymenolepis diminuta</name>
    <name type="common">Rat tapeworm</name>
    <dbReference type="NCBI Taxonomy" id="6216"/>
    <lineage>
        <taxon>Eukaryota</taxon>
        <taxon>Metazoa</taxon>
        <taxon>Spiralia</taxon>
        <taxon>Lophotrochozoa</taxon>
        <taxon>Platyhelminthes</taxon>
        <taxon>Cestoda</taxon>
        <taxon>Eucestoda</taxon>
        <taxon>Cyclophyllidea</taxon>
        <taxon>Hymenolepididae</taxon>
        <taxon>Hymenolepis</taxon>
    </lineage>
</organism>
<protein>
    <submittedName>
        <fullName evidence="1">Uncharacterized protein</fullName>
    </submittedName>
</protein>
<accession>A0A3P6W583</accession>
<evidence type="ECO:0000313" key="1">
    <source>
        <dbReference type="EMBL" id="VDL11663.1"/>
    </source>
</evidence>
<dbReference type="EMBL" id="UYSG01000003">
    <property type="protein sequence ID" value="VDL11663.1"/>
    <property type="molecule type" value="Genomic_DNA"/>
</dbReference>
<dbReference type="OrthoDB" id="10530233at2759"/>
<proteinExistence type="predicted"/>
<dbReference type="AlphaFoldDB" id="A0A3P6W583"/>
<gene>
    <name evidence="1" type="ORF">HDID_LOCUS45</name>
</gene>
<name>A0A3P6W583_HYMDI</name>
<reference evidence="1 2" key="1">
    <citation type="submission" date="2018-11" db="EMBL/GenBank/DDBJ databases">
        <authorList>
            <consortium name="Pathogen Informatics"/>
        </authorList>
    </citation>
    <scope>NUCLEOTIDE SEQUENCE [LARGE SCALE GENOMIC DNA]</scope>
</reference>
<sequence length="102" mass="10357">MSETSCITTNPATAAVMAATAAAVEASKNPHRIWSPMVTSTSSGTLSLTHPHLTGASSQNSTFLLHTTSSGVMAAASLDRRVPLPIFIAADGNSMANSGAKN</sequence>